<dbReference type="EMBL" id="BGZK01000717">
    <property type="protein sequence ID" value="GBP57504.1"/>
    <property type="molecule type" value="Genomic_DNA"/>
</dbReference>
<evidence type="ECO:0000313" key="2">
    <source>
        <dbReference type="Proteomes" id="UP000299102"/>
    </source>
</evidence>
<accession>A0A4C1X5C4</accession>
<evidence type="ECO:0000313" key="1">
    <source>
        <dbReference type="EMBL" id="GBP57504.1"/>
    </source>
</evidence>
<organism evidence="1 2">
    <name type="scientific">Eumeta variegata</name>
    <name type="common">Bagworm moth</name>
    <name type="synonym">Eumeta japonica</name>
    <dbReference type="NCBI Taxonomy" id="151549"/>
    <lineage>
        <taxon>Eukaryota</taxon>
        <taxon>Metazoa</taxon>
        <taxon>Ecdysozoa</taxon>
        <taxon>Arthropoda</taxon>
        <taxon>Hexapoda</taxon>
        <taxon>Insecta</taxon>
        <taxon>Pterygota</taxon>
        <taxon>Neoptera</taxon>
        <taxon>Endopterygota</taxon>
        <taxon>Lepidoptera</taxon>
        <taxon>Glossata</taxon>
        <taxon>Ditrysia</taxon>
        <taxon>Tineoidea</taxon>
        <taxon>Psychidae</taxon>
        <taxon>Oiketicinae</taxon>
        <taxon>Eumeta</taxon>
    </lineage>
</organism>
<protein>
    <submittedName>
        <fullName evidence="1">Uncharacterized protein</fullName>
    </submittedName>
</protein>
<name>A0A4C1X5C4_EUMVA</name>
<keyword evidence="2" id="KW-1185">Reference proteome</keyword>
<dbReference type="AlphaFoldDB" id="A0A4C1X5C4"/>
<comment type="caution">
    <text evidence="1">The sequence shown here is derived from an EMBL/GenBank/DDBJ whole genome shotgun (WGS) entry which is preliminary data.</text>
</comment>
<reference evidence="1 2" key="1">
    <citation type="journal article" date="2019" name="Commun. Biol.">
        <title>The bagworm genome reveals a unique fibroin gene that provides high tensile strength.</title>
        <authorList>
            <person name="Kono N."/>
            <person name="Nakamura H."/>
            <person name="Ohtoshi R."/>
            <person name="Tomita M."/>
            <person name="Numata K."/>
            <person name="Arakawa K."/>
        </authorList>
    </citation>
    <scope>NUCLEOTIDE SEQUENCE [LARGE SCALE GENOMIC DNA]</scope>
</reference>
<gene>
    <name evidence="1" type="ORF">EVAR_36156_1</name>
</gene>
<sequence>MTTGGRLERSTCTGGRAPGYFDSSCQTGRRGRARRVCARDRLTDKTRKNSLSATRFTFIISSRHYYFYNISGSGTLVPLTAAASAHPFIASRCCRPVVVSSPISGRCTIAACGPEAVAARFNWR</sequence>
<proteinExistence type="predicted"/>
<dbReference type="Proteomes" id="UP000299102">
    <property type="component" value="Unassembled WGS sequence"/>
</dbReference>